<organism evidence="4 5">
    <name type="scientific">Vitrella brassicaformis (strain CCMP3155)</name>
    <dbReference type="NCBI Taxonomy" id="1169540"/>
    <lineage>
        <taxon>Eukaryota</taxon>
        <taxon>Sar</taxon>
        <taxon>Alveolata</taxon>
        <taxon>Colpodellida</taxon>
        <taxon>Vitrellaceae</taxon>
        <taxon>Vitrella</taxon>
    </lineage>
</organism>
<dbReference type="Pfam" id="PF00581">
    <property type="entry name" value="Rhodanese"/>
    <property type="match status" value="1"/>
</dbReference>
<dbReference type="SMART" id="SM00450">
    <property type="entry name" value="RHOD"/>
    <property type="match status" value="1"/>
</dbReference>
<dbReference type="Proteomes" id="UP000041254">
    <property type="component" value="Unassembled WGS sequence"/>
</dbReference>
<feature type="domain" description="Rhodanese" evidence="3">
    <location>
        <begin position="98"/>
        <end position="216"/>
    </location>
</feature>
<name>A0A0G4EW62_VITBC</name>
<dbReference type="OrthoDB" id="1911748at2759"/>
<dbReference type="AlphaFoldDB" id="A0A0G4EW62"/>
<feature type="compositionally biased region" description="Basic and acidic residues" evidence="1">
    <location>
        <begin position="134"/>
        <end position="144"/>
    </location>
</feature>
<feature type="chain" id="PRO_5005187709" description="Rhodanese domain-containing protein" evidence="2">
    <location>
        <begin position="38"/>
        <end position="218"/>
    </location>
</feature>
<proteinExistence type="predicted"/>
<dbReference type="InterPro" id="IPR036873">
    <property type="entry name" value="Rhodanese-like_dom_sf"/>
</dbReference>
<dbReference type="VEuPathDB" id="CryptoDB:Vbra_21035"/>
<accession>A0A0G4EW62</accession>
<dbReference type="SUPFAM" id="SSF52821">
    <property type="entry name" value="Rhodanese/Cell cycle control phosphatase"/>
    <property type="match status" value="1"/>
</dbReference>
<dbReference type="EMBL" id="CDMY01000336">
    <property type="protein sequence ID" value="CEM03187.1"/>
    <property type="molecule type" value="Genomic_DNA"/>
</dbReference>
<feature type="signal peptide" evidence="2">
    <location>
        <begin position="1"/>
        <end position="37"/>
    </location>
</feature>
<evidence type="ECO:0000256" key="2">
    <source>
        <dbReference type="SAM" id="SignalP"/>
    </source>
</evidence>
<dbReference type="InParanoid" id="A0A0G4EW62"/>
<keyword evidence="2" id="KW-0732">Signal</keyword>
<evidence type="ECO:0000313" key="4">
    <source>
        <dbReference type="EMBL" id="CEM03187.1"/>
    </source>
</evidence>
<gene>
    <name evidence="4" type="ORF">Vbra_21035</name>
</gene>
<sequence length="218" mass="24391">MWLTRRPARRSQPHLLAIISLWLHLLVMMRRIHSAAAASRLSPSFVASVPAFRRPLSTSSILRATGSDGTQALLSSFLEKGETPLEVSVIEAKRWLESEDPPIVLDIREPFEWQMAKLKLKKRGSSDEDAEGLEAERGSDHDGVHAKENGVYYVPMREVGAWVSELDHPDRPILVLCHHGMRSMMITQALKPLGAKVCNVQGGIDQWSVVVDPDVPRY</sequence>
<dbReference type="PROSITE" id="PS50206">
    <property type="entry name" value="RHODANESE_3"/>
    <property type="match status" value="1"/>
</dbReference>
<dbReference type="InterPro" id="IPR001763">
    <property type="entry name" value="Rhodanese-like_dom"/>
</dbReference>
<protein>
    <recommendedName>
        <fullName evidence="3">Rhodanese domain-containing protein</fullName>
    </recommendedName>
</protein>
<dbReference type="Gene3D" id="3.40.250.10">
    <property type="entry name" value="Rhodanese-like domain"/>
    <property type="match status" value="1"/>
</dbReference>
<evidence type="ECO:0000313" key="5">
    <source>
        <dbReference type="Proteomes" id="UP000041254"/>
    </source>
</evidence>
<evidence type="ECO:0000259" key="3">
    <source>
        <dbReference type="PROSITE" id="PS50206"/>
    </source>
</evidence>
<reference evidence="4 5" key="1">
    <citation type="submission" date="2014-11" db="EMBL/GenBank/DDBJ databases">
        <authorList>
            <person name="Zhu J."/>
            <person name="Qi W."/>
            <person name="Song R."/>
        </authorList>
    </citation>
    <scope>NUCLEOTIDE SEQUENCE [LARGE SCALE GENOMIC DNA]</scope>
</reference>
<feature type="region of interest" description="Disordered" evidence="1">
    <location>
        <begin position="124"/>
        <end position="144"/>
    </location>
</feature>
<dbReference type="STRING" id="1169540.A0A0G4EW62"/>
<keyword evidence="5" id="KW-1185">Reference proteome</keyword>
<evidence type="ECO:0000256" key="1">
    <source>
        <dbReference type="SAM" id="MobiDB-lite"/>
    </source>
</evidence>